<dbReference type="EMBL" id="CAACYH010000004">
    <property type="protein sequence ID" value="VFB14376.1"/>
    <property type="molecule type" value="Genomic_DNA"/>
</dbReference>
<proteinExistence type="predicted"/>
<dbReference type="RefSeq" id="WP_131752380.1">
    <property type="nucleotide sequence ID" value="NZ_CAACYH010000004.1"/>
</dbReference>
<reference evidence="1 2" key="1">
    <citation type="submission" date="2019-02" db="EMBL/GenBank/DDBJ databases">
        <authorList>
            <consortium name="Pathogen Informatics"/>
        </authorList>
    </citation>
    <scope>NUCLEOTIDE SEQUENCE [LARGE SCALE GENOMIC DNA]</scope>
    <source>
        <strain evidence="1 2">3012STDY7078512</strain>
    </source>
</reference>
<dbReference type="Proteomes" id="UP000396835">
    <property type="component" value="Unassembled WGS sequence"/>
</dbReference>
<dbReference type="AlphaFoldDB" id="A0A449I4N6"/>
<protein>
    <recommendedName>
        <fullName evidence="3">HK97 gp10 family phage protein</fullName>
    </recommendedName>
</protein>
<evidence type="ECO:0008006" key="3">
    <source>
        <dbReference type="Google" id="ProtNLM"/>
    </source>
</evidence>
<evidence type="ECO:0000313" key="2">
    <source>
        <dbReference type="Proteomes" id="UP000396835"/>
    </source>
</evidence>
<accession>A0A449I4N6</accession>
<evidence type="ECO:0000313" key="1">
    <source>
        <dbReference type="EMBL" id="VFB14376.1"/>
    </source>
</evidence>
<gene>
    <name evidence="1" type="ORF">NCTC7812_01928</name>
</gene>
<dbReference type="OrthoDB" id="1049564at2"/>
<sequence>MDNLIDITIYNERILESLVFGLSKIDRDKAVKHGLAKGGKVLCKGGMRRLKTRMKSGTHGHTGNLLRSFIVRVKQTRPGVLVGFRGGNHSHLVDLGTTDRTRKKRGVYGKSTGTMPANYFWSDTRKEDMGKAYSAIESGLVLFVEKVKARI</sequence>
<organism evidence="1 2">
    <name type="scientific">Prevotella heparinolytica</name>
    <dbReference type="NCBI Taxonomy" id="28113"/>
    <lineage>
        <taxon>Bacteria</taxon>
        <taxon>Pseudomonadati</taxon>
        <taxon>Bacteroidota</taxon>
        <taxon>Bacteroidia</taxon>
        <taxon>Bacteroidales</taxon>
        <taxon>Bacteroidaceae</taxon>
        <taxon>Bacteroides</taxon>
    </lineage>
</organism>
<name>A0A449I4N6_9BACE</name>